<organism evidence="1 2">
    <name type="scientific">Enterovibrio nigricans DSM 22720</name>
    <dbReference type="NCBI Taxonomy" id="1121868"/>
    <lineage>
        <taxon>Bacteria</taxon>
        <taxon>Pseudomonadati</taxon>
        <taxon>Pseudomonadota</taxon>
        <taxon>Gammaproteobacteria</taxon>
        <taxon>Vibrionales</taxon>
        <taxon>Vibrionaceae</taxon>
        <taxon>Enterovibrio</taxon>
    </lineage>
</organism>
<sequence length="90" mass="10158">MQLFCKFVLGSTLSKRDLDYMLTPDECIGLLSRVQNMQYFLSLLPKALLEKLNTSSKKDLNSYLSVLKASLVRGEALLLKSMELNLEATI</sequence>
<reference evidence="2" key="1">
    <citation type="submission" date="2017-02" db="EMBL/GenBank/DDBJ databases">
        <authorList>
            <person name="Varghese N."/>
            <person name="Submissions S."/>
        </authorList>
    </citation>
    <scope>NUCLEOTIDE SEQUENCE [LARGE SCALE GENOMIC DNA]</scope>
    <source>
        <strain evidence="2">DSM 22720</strain>
    </source>
</reference>
<name>A0A1T4V8V8_9GAMM</name>
<proteinExistence type="predicted"/>
<protein>
    <submittedName>
        <fullName evidence="1">Uncharacterized protein</fullName>
    </submittedName>
</protein>
<gene>
    <name evidence="1" type="ORF">SAMN02745132_03393</name>
</gene>
<accession>A0A1T4V8V8</accession>
<evidence type="ECO:0000313" key="1">
    <source>
        <dbReference type="EMBL" id="SKA60971.1"/>
    </source>
</evidence>
<evidence type="ECO:0000313" key="2">
    <source>
        <dbReference type="Proteomes" id="UP000190162"/>
    </source>
</evidence>
<keyword evidence="2" id="KW-1185">Reference proteome</keyword>
<dbReference type="EMBL" id="FUXU01000053">
    <property type="protein sequence ID" value="SKA60971.1"/>
    <property type="molecule type" value="Genomic_DNA"/>
</dbReference>
<dbReference type="Proteomes" id="UP000190162">
    <property type="component" value="Unassembled WGS sequence"/>
</dbReference>
<dbReference type="AlphaFoldDB" id="A0A1T4V8V8"/>